<proteinExistence type="predicted"/>
<feature type="domain" description="ATP-grasp" evidence="5">
    <location>
        <begin position="114"/>
        <end position="306"/>
    </location>
</feature>
<dbReference type="InterPro" id="IPR005479">
    <property type="entry name" value="CPAse_ATP-bd"/>
</dbReference>
<dbReference type="Gene3D" id="3.40.50.20">
    <property type="match status" value="1"/>
</dbReference>
<evidence type="ECO:0000256" key="2">
    <source>
        <dbReference type="ARBA" id="ARBA00022741"/>
    </source>
</evidence>
<sequence>MTDNTIVVAHRIPSAVTPLGEWLGEVADRVVLITSKEAADEYARAFPEVIGVADYSGSDEVVERLDELCRTRNVTRIVYGTEDDILRLARVRTRYGIAGLGEAQALPYRDKALMKDAVREAVRTPSYLVPPGPDEAASFAARTGWPVVVKPRLGYGSRGVVVATSEAMLRAEVEARPADDVLLEEFVPGDVYHVDGFMRDGEVVLSQPSRYLNGCLAFQEGRPLGSVQLDADDPVARAFETFVPAVIGALPPTELTPFHLEAFLHEATGELYFCEIAARLGGAHVFETLTQVTGVNPVRTWYRHQVGLVEEPRFRHGTDRYGWLLVPPQAGTLDAIHDLPLPEGVVQYRANFQPPHSFDGAHASTDAVVSFVVGGESSQHVERSLRSCIRWAAEALRWTTS</sequence>
<dbReference type="InterPro" id="IPR011761">
    <property type="entry name" value="ATP-grasp"/>
</dbReference>
<dbReference type="GO" id="GO:0016874">
    <property type="term" value="F:ligase activity"/>
    <property type="evidence" value="ECO:0007669"/>
    <property type="project" value="UniProtKB-KW"/>
</dbReference>
<evidence type="ECO:0000259" key="5">
    <source>
        <dbReference type="PROSITE" id="PS50975"/>
    </source>
</evidence>
<dbReference type="AlphaFoldDB" id="A0A8J3V0E8"/>
<keyword evidence="3 4" id="KW-0067">ATP-binding</keyword>
<dbReference type="Gene3D" id="3.30.1490.20">
    <property type="entry name" value="ATP-grasp fold, A domain"/>
    <property type="match status" value="1"/>
</dbReference>
<dbReference type="Proteomes" id="UP000605992">
    <property type="component" value="Unassembled WGS sequence"/>
</dbReference>
<dbReference type="InterPro" id="IPR013815">
    <property type="entry name" value="ATP_grasp_subdomain_1"/>
</dbReference>
<reference evidence="6" key="1">
    <citation type="submission" date="2021-01" db="EMBL/GenBank/DDBJ databases">
        <title>Whole genome shotgun sequence of Planotetraspora thailandica NBRC 104271.</title>
        <authorList>
            <person name="Komaki H."/>
            <person name="Tamura T."/>
        </authorList>
    </citation>
    <scope>NUCLEOTIDE SEQUENCE</scope>
    <source>
        <strain evidence="6">NBRC 104271</strain>
    </source>
</reference>
<dbReference type="Gene3D" id="3.30.470.20">
    <property type="entry name" value="ATP-grasp fold, B domain"/>
    <property type="match status" value="1"/>
</dbReference>
<gene>
    <name evidence="6" type="primary">nikS</name>
    <name evidence="6" type="ORF">Pth03_11450</name>
</gene>
<dbReference type="GO" id="GO:0046872">
    <property type="term" value="F:metal ion binding"/>
    <property type="evidence" value="ECO:0007669"/>
    <property type="project" value="InterPro"/>
</dbReference>
<dbReference type="EMBL" id="BOOR01000007">
    <property type="protein sequence ID" value="GII52756.1"/>
    <property type="molecule type" value="Genomic_DNA"/>
</dbReference>
<dbReference type="PROSITE" id="PS50975">
    <property type="entry name" value="ATP_GRASP"/>
    <property type="match status" value="1"/>
</dbReference>
<dbReference type="PANTHER" id="PTHR43585:SF2">
    <property type="entry name" value="ATP-GRASP ENZYME FSQD"/>
    <property type="match status" value="1"/>
</dbReference>
<evidence type="ECO:0000313" key="7">
    <source>
        <dbReference type="Proteomes" id="UP000605992"/>
    </source>
</evidence>
<keyword evidence="1 6" id="KW-0436">Ligase</keyword>
<dbReference type="InterPro" id="IPR052032">
    <property type="entry name" value="ATP-dep_AA_Ligase"/>
</dbReference>
<organism evidence="6 7">
    <name type="scientific">Planotetraspora thailandica</name>
    <dbReference type="NCBI Taxonomy" id="487172"/>
    <lineage>
        <taxon>Bacteria</taxon>
        <taxon>Bacillati</taxon>
        <taxon>Actinomycetota</taxon>
        <taxon>Actinomycetes</taxon>
        <taxon>Streptosporangiales</taxon>
        <taxon>Streptosporangiaceae</taxon>
        <taxon>Planotetraspora</taxon>
    </lineage>
</organism>
<evidence type="ECO:0000313" key="6">
    <source>
        <dbReference type="EMBL" id="GII52756.1"/>
    </source>
</evidence>
<keyword evidence="7" id="KW-1185">Reference proteome</keyword>
<dbReference type="SUPFAM" id="SSF56059">
    <property type="entry name" value="Glutathione synthetase ATP-binding domain-like"/>
    <property type="match status" value="1"/>
</dbReference>
<dbReference type="Pfam" id="PF02786">
    <property type="entry name" value="CPSase_L_D2"/>
    <property type="match status" value="1"/>
</dbReference>
<name>A0A8J3V0E8_9ACTN</name>
<protein>
    <submittedName>
        <fullName evidence="6">Carboxylate--amine ligase</fullName>
    </submittedName>
</protein>
<dbReference type="RefSeq" id="WP_203943051.1">
    <property type="nucleotide sequence ID" value="NZ_BOOR01000007.1"/>
</dbReference>
<keyword evidence="2 4" id="KW-0547">Nucleotide-binding</keyword>
<evidence type="ECO:0000256" key="3">
    <source>
        <dbReference type="ARBA" id="ARBA00022840"/>
    </source>
</evidence>
<comment type="caution">
    <text evidence="6">The sequence shown here is derived from an EMBL/GenBank/DDBJ whole genome shotgun (WGS) entry which is preliminary data.</text>
</comment>
<evidence type="ECO:0000256" key="1">
    <source>
        <dbReference type="ARBA" id="ARBA00022598"/>
    </source>
</evidence>
<dbReference type="GO" id="GO:0005524">
    <property type="term" value="F:ATP binding"/>
    <property type="evidence" value="ECO:0007669"/>
    <property type="project" value="UniProtKB-UniRule"/>
</dbReference>
<evidence type="ECO:0000256" key="4">
    <source>
        <dbReference type="PROSITE-ProRule" id="PRU00409"/>
    </source>
</evidence>
<dbReference type="PANTHER" id="PTHR43585">
    <property type="entry name" value="FUMIPYRROLE BIOSYNTHESIS PROTEIN C"/>
    <property type="match status" value="1"/>
</dbReference>
<accession>A0A8J3V0E8</accession>